<feature type="binding site" evidence="6">
    <location>
        <position position="128"/>
    </location>
    <ligand>
        <name>FAD</name>
        <dbReference type="ChEBI" id="CHEBI:57692"/>
    </ligand>
</feature>
<proteinExistence type="inferred from homology"/>
<evidence type="ECO:0000256" key="3">
    <source>
        <dbReference type="ARBA" id="ARBA00022630"/>
    </source>
</evidence>
<dbReference type="InterPro" id="IPR039261">
    <property type="entry name" value="FNR_nucleotide-bd"/>
</dbReference>
<dbReference type="PANTHER" id="PTHR19370:SF184">
    <property type="entry name" value="NADH-CYTOCHROME B5 REDUCTASE-LIKE"/>
    <property type="match status" value="1"/>
</dbReference>
<name>A0A7R8CN93_LEPSM</name>
<protein>
    <submittedName>
        <fullName evidence="8">E1.6.2.2</fullName>
        <ecNumber evidence="8">1.6.2.2</ecNumber>
    </submittedName>
</protein>
<dbReference type="AlphaFoldDB" id="A0A7R8CN93"/>
<evidence type="ECO:0000256" key="6">
    <source>
        <dbReference type="PIRSR" id="PIRSR601834-1"/>
    </source>
</evidence>
<keyword evidence="4 6" id="KW-0274">FAD</keyword>
<evidence type="ECO:0000256" key="1">
    <source>
        <dbReference type="ARBA" id="ARBA00001974"/>
    </source>
</evidence>
<dbReference type="PRINTS" id="PR00406">
    <property type="entry name" value="CYTB5RDTASE"/>
</dbReference>
<dbReference type="InterPro" id="IPR001834">
    <property type="entry name" value="CBR-like"/>
</dbReference>
<comment type="cofactor">
    <cofactor evidence="1 6">
        <name>FAD</name>
        <dbReference type="ChEBI" id="CHEBI:57692"/>
    </cofactor>
</comment>
<dbReference type="GO" id="GO:0090524">
    <property type="term" value="F:cytochrome-b5 reductase activity, acting on NADH"/>
    <property type="evidence" value="ECO:0007669"/>
    <property type="project" value="UniProtKB-EC"/>
</dbReference>
<dbReference type="Pfam" id="PF00970">
    <property type="entry name" value="FAD_binding_6"/>
    <property type="match status" value="1"/>
</dbReference>
<dbReference type="InterPro" id="IPR008333">
    <property type="entry name" value="Cbr1-like_FAD-bd_dom"/>
</dbReference>
<dbReference type="PANTHER" id="PTHR19370">
    <property type="entry name" value="NADH-CYTOCHROME B5 REDUCTASE"/>
    <property type="match status" value="1"/>
</dbReference>
<dbReference type="EMBL" id="HG994581">
    <property type="protein sequence ID" value="CAF2872328.1"/>
    <property type="molecule type" value="Genomic_DNA"/>
</dbReference>
<keyword evidence="3 6" id="KW-0285">Flavoprotein</keyword>
<keyword evidence="5 8" id="KW-0560">Oxidoreductase</keyword>
<feature type="binding site" evidence="6">
    <location>
        <position position="119"/>
    </location>
    <ligand>
        <name>FAD</name>
        <dbReference type="ChEBI" id="CHEBI:57692"/>
    </ligand>
</feature>
<dbReference type="SUPFAM" id="SSF52343">
    <property type="entry name" value="Ferredoxin reductase-like, C-terminal NADP-linked domain"/>
    <property type="match status" value="1"/>
</dbReference>
<feature type="binding site" evidence="6">
    <location>
        <position position="117"/>
    </location>
    <ligand>
        <name>FAD</name>
        <dbReference type="ChEBI" id="CHEBI:57692"/>
    </ligand>
</feature>
<feature type="domain" description="FAD-binding FR-type" evidence="7">
    <location>
        <begin position="54"/>
        <end position="152"/>
    </location>
</feature>
<accession>A0A7R8CN93</accession>
<dbReference type="Proteomes" id="UP000675881">
    <property type="component" value="Chromosome 2"/>
</dbReference>
<dbReference type="SUPFAM" id="SSF63380">
    <property type="entry name" value="Riboflavin synthase domain-like"/>
    <property type="match status" value="1"/>
</dbReference>
<dbReference type="PROSITE" id="PS51384">
    <property type="entry name" value="FAD_FR"/>
    <property type="match status" value="1"/>
</dbReference>
<evidence type="ECO:0000256" key="4">
    <source>
        <dbReference type="ARBA" id="ARBA00022827"/>
    </source>
</evidence>
<evidence type="ECO:0000256" key="5">
    <source>
        <dbReference type="ARBA" id="ARBA00023002"/>
    </source>
</evidence>
<sequence length="286" mass="32668">MEENDKPVEPLESDCCGQGCSMCVFDIYEAEMKNYQKSLSTNTLESTSFAISSDHYKEFKVTNIQETEVGNVHIFRFDANHVFMPGEHVIAKRKLQKGSITRQYSVLYSCAKYFEILVKIYENGRFTSSLMKDWVLGSSVSLRGPFGGFDIKSPMNDMIIFASGTGLVPLFSILKSILGNHALDDTSVICSISFKNWNNIFNVEEIKSLADYCNFTLRVYLSDESCANEKVKRQLSRVADKVNYFRINEKEVHEILKPFSNLIKLNFIVCGSKTYEKDIEKLYTKL</sequence>
<dbReference type="Gene3D" id="3.40.50.80">
    <property type="entry name" value="Nucleotide-binding domain of ferredoxin-NADP reductase (FNR) module"/>
    <property type="match status" value="1"/>
</dbReference>
<dbReference type="OrthoDB" id="29755at2759"/>
<evidence type="ECO:0000313" key="9">
    <source>
        <dbReference type="Proteomes" id="UP000675881"/>
    </source>
</evidence>
<feature type="binding site" evidence="6">
    <location>
        <position position="104"/>
    </location>
    <ligand>
        <name>FAD</name>
        <dbReference type="ChEBI" id="CHEBI:57692"/>
    </ligand>
</feature>
<dbReference type="Gene3D" id="2.40.30.10">
    <property type="entry name" value="Translation factors"/>
    <property type="match status" value="1"/>
</dbReference>
<gene>
    <name evidence="8" type="ORF">LSAA_6393</name>
</gene>
<feature type="binding site" evidence="6">
    <location>
        <position position="102"/>
    </location>
    <ligand>
        <name>FAD</name>
        <dbReference type="ChEBI" id="CHEBI:57692"/>
    </ligand>
</feature>
<organism evidence="8 9">
    <name type="scientific">Lepeophtheirus salmonis</name>
    <name type="common">Salmon louse</name>
    <name type="synonym">Caligus salmonis</name>
    <dbReference type="NCBI Taxonomy" id="72036"/>
    <lineage>
        <taxon>Eukaryota</taxon>
        <taxon>Metazoa</taxon>
        <taxon>Ecdysozoa</taxon>
        <taxon>Arthropoda</taxon>
        <taxon>Crustacea</taxon>
        <taxon>Multicrustacea</taxon>
        <taxon>Hexanauplia</taxon>
        <taxon>Copepoda</taxon>
        <taxon>Siphonostomatoida</taxon>
        <taxon>Caligidae</taxon>
        <taxon>Lepeophtheirus</taxon>
    </lineage>
</organism>
<dbReference type="InterPro" id="IPR019180">
    <property type="entry name" value="Oxidoreductase-like_N"/>
</dbReference>
<dbReference type="InterPro" id="IPR017927">
    <property type="entry name" value="FAD-bd_FR_type"/>
</dbReference>
<comment type="similarity">
    <text evidence="2">Belongs to the flavoprotein pyridine nucleotide cytochrome reductase family.</text>
</comment>
<evidence type="ECO:0000256" key="2">
    <source>
        <dbReference type="ARBA" id="ARBA00006105"/>
    </source>
</evidence>
<evidence type="ECO:0000313" key="8">
    <source>
        <dbReference type="EMBL" id="CAF2872328.1"/>
    </source>
</evidence>
<dbReference type="EC" id="1.6.2.2" evidence="8"/>
<dbReference type="Pfam" id="PF09791">
    <property type="entry name" value="Oxidored-like"/>
    <property type="match status" value="1"/>
</dbReference>
<keyword evidence="9" id="KW-1185">Reference proteome</keyword>
<dbReference type="InterPro" id="IPR017938">
    <property type="entry name" value="Riboflavin_synthase-like_b-brl"/>
</dbReference>
<evidence type="ECO:0000259" key="7">
    <source>
        <dbReference type="PROSITE" id="PS51384"/>
    </source>
</evidence>
<reference evidence="8" key="1">
    <citation type="submission" date="2021-02" db="EMBL/GenBank/DDBJ databases">
        <authorList>
            <person name="Bekaert M."/>
        </authorList>
    </citation>
    <scope>NUCLEOTIDE SEQUENCE</scope>
    <source>
        <strain evidence="8">IoA-00</strain>
    </source>
</reference>